<organism evidence="2 3">
    <name type="scientific">Spodoptera exigua</name>
    <name type="common">Beet armyworm</name>
    <name type="synonym">Noctua fulgens</name>
    <dbReference type="NCBI Taxonomy" id="7107"/>
    <lineage>
        <taxon>Eukaryota</taxon>
        <taxon>Metazoa</taxon>
        <taxon>Ecdysozoa</taxon>
        <taxon>Arthropoda</taxon>
        <taxon>Hexapoda</taxon>
        <taxon>Insecta</taxon>
        <taxon>Pterygota</taxon>
        <taxon>Neoptera</taxon>
        <taxon>Endopterygota</taxon>
        <taxon>Lepidoptera</taxon>
        <taxon>Glossata</taxon>
        <taxon>Ditrysia</taxon>
        <taxon>Noctuoidea</taxon>
        <taxon>Noctuidae</taxon>
        <taxon>Amphipyrinae</taxon>
        <taxon>Spodoptera</taxon>
    </lineage>
</organism>
<reference evidence="2" key="1">
    <citation type="submission" date="2020-08" db="EMBL/GenBank/DDBJ databases">
        <title>Spodoptera exigua strain:BAW_Kor-Di-RS1 Genome sequencing and assembly.</title>
        <authorList>
            <person name="Kim J."/>
            <person name="Nam H.Y."/>
            <person name="Kwon M."/>
            <person name="Choi J.H."/>
            <person name="Cho S.R."/>
            <person name="Kim G.-H."/>
        </authorList>
    </citation>
    <scope>NUCLEOTIDE SEQUENCE</scope>
    <source>
        <strain evidence="2">BAW_Kor-Di-RS1</strain>
        <tissue evidence="2">Whole-body</tissue>
    </source>
</reference>
<dbReference type="EMBL" id="JACKWZ010000676">
    <property type="protein sequence ID" value="KAF9405814.1"/>
    <property type="molecule type" value="Genomic_DNA"/>
</dbReference>
<evidence type="ECO:0000313" key="3">
    <source>
        <dbReference type="Proteomes" id="UP000648187"/>
    </source>
</evidence>
<accession>A0A835KYH6</accession>
<feature type="compositionally biased region" description="Basic and acidic residues" evidence="1">
    <location>
        <begin position="40"/>
        <end position="50"/>
    </location>
</feature>
<protein>
    <submittedName>
        <fullName evidence="2">Uncharacterized protein</fullName>
    </submittedName>
</protein>
<name>A0A835KYH6_SPOEX</name>
<dbReference type="Proteomes" id="UP000648187">
    <property type="component" value="Unassembled WGS sequence"/>
</dbReference>
<sequence>MEMDKEENKENRIEGKVEVQGATPSRNIVNRTNILKKKKAAELHSCDDKNLPSSAKNRKNVSDSFLSLSEQKLELVKLQKLSLEMDIEHKKNVQINKYSSLKSW</sequence>
<evidence type="ECO:0000256" key="1">
    <source>
        <dbReference type="SAM" id="MobiDB-lite"/>
    </source>
</evidence>
<feature type="region of interest" description="Disordered" evidence="1">
    <location>
        <begin position="39"/>
        <end position="60"/>
    </location>
</feature>
<gene>
    <name evidence="2" type="ORF">HW555_013596</name>
</gene>
<comment type="caution">
    <text evidence="2">The sequence shown here is derived from an EMBL/GenBank/DDBJ whole genome shotgun (WGS) entry which is preliminary data.</text>
</comment>
<proteinExistence type="predicted"/>
<keyword evidence="3" id="KW-1185">Reference proteome</keyword>
<evidence type="ECO:0000313" key="2">
    <source>
        <dbReference type="EMBL" id="KAF9405814.1"/>
    </source>
</evidence>
<dbReference type="AlphaFoldDB" id="A0A835KYH6"/>